<dbReference type="Pfam" id="PF01263">
    <property type="entry name" value="Aldose_epim"/>
    <property type="match status" value="1"/>
</dbReference>
<dbReference type="InterPro" id="IPR011013">
    <property type="entry name" value="Gal_mutarotase_sf_dom"/>
</dbReference>
<dbReference type="PANTHER" id="PTHR10091:SF0">
    <property type="entry name" value="GALACTOSE MUTAROTASE"/>
    <property type="match status" value="1"/>
</dbReference>
<name>A0ABM7VIS1_9BACT</name>
<reference evidence="12 13" key="1">
    <citation type="submission" date="2021-12" db="EMBL/GenBank/DDBJ databases">
        <title>Genome sequencing of bacteria with rrn-lacking chromosome and rrn-plasmid.</title>
        <authorList>
            <person name="Anda M."/>
            <person name="Iwasaki W."/>
        </authorList>
    </citation>
    <scope>NUCLEOTIDE SEQUENCE [LARGE SCALE GENOMIC DNA]</scope>
    <source>
        <strain evidence="12 13">NBRC 101262</strain>
        <plasmid evidence="12 13">pPP1</plasmid>
    </source>
</reference>
<dbReference type="Proteomes" id="UP001354989">
    <property type="component" value="Plasmid pPP1"/>
</dbReference>
<evidence type="ECO:0000256" key="7">
    <source>
        <dbReference type="ARBA" id="ARBA00014165"/>
    </source>
</evidence>
<proteinExistence type="inferred from homology"/>
<gene>
    <name evidence="12" type="primary">galM_2</name>
    <name evidence="12" type="ORF">PEPS_31660</name>
</gene>
<comment type="cofactor">
    <cofactor evidence="2">
        <name>Ca(2+)</name>
        <dbReference type="ChEBI" id="CHEBI:29108"/>
    </cofactor>
</comment>
<evidence type="ECO:0000256" key="8">
    <source>
        <dbReference type="ARBA" id="ARBA00022837"/>
    </source>
</evidence>
<keyword evidence="9 11" id="KW-0413">Isomerase</keyword>
<dbReference type="EMBL" id="AP025293">
    <property type="protein sequence ID" value="BDD00886.1"/>
    <property type="molecule type" value="Genomic_DNA"/>
</dbReference>
<keyword evidence="12" id="KW-0614">Plasmid</keyword>
<dbReference type="InterPro" id="IPR008183">
    <property type="entry name" value="Aldose_1/G6P_1-epimerase"/>
</dbReference>
<keyword evidence="10 11" id="KW-0119">Carbohydrate metabolism</keyword>
<comment type="similarity">
    <text evidence="4 11">Belongs to the aldose epimerase family.</text>
</comment>
<dbReference type="InterPro" id="IPR018052">
    <property type="entry name" value="Ald1_epimerase_CS"/>
</dbReference>
<evidence type="ECO:0000256" key="2">
    <source>
        <dbReference type="ARBA" id="ARBA00001913"/>
    </source>
</evidence>
<dbReference type="CDD" id="cd09019">
    <property type="entry name" value="galactose_mutarotase_like"/>
    <property type="match status" value="1"/>
</dbReference>
<organism evidence="12 13">
    <name type="scientific">Persicobacter psychrovividus</name>
    <dbReference type="NCBI Taxonomy" id="387638"/>
    <lineage>
        <taxon>Bacteria</taxon>
        <taxon>Pseudomonadati</taxon>
        <taxon>Bacteroidota</taxon>
        <taxon>Cytophagia</taxon>
        <taxon>Cytophagales</taxon>
        <taxon>Persicobacteraceae</taxon>
        <taxon>Persicobacter</taxon>
    </lineage>
</organism>
<comment type="subunit">
    <text evidence="5">Monomer.</text>
</comment>
<geneLocation type="plasmid" evidence="12 13">
    <name>pPP1</name>
</geneLocation>
<dbReference type="InterPro" id="IPR047215">
    <property type="entry name" value="Galactose_mutarotase-like"/>
</dbReference>
<dbReference type="PANTHER" id="PTHR10091">
    <property type="entry name" value="ALDOSE-1-EPIMERASE"/>
    <property type="match status" value="1"/>
</dbReference>
<sequence>MSVSSTIFGKTKSGQTIKEFTLENQNGAKVTLLTYGAIISGIHIPMADGSVRNVVIGYDDLAAYEEDNFYLGSTVGRVANRIANGSFTLGGKTYELAVNNGPNHLHGGLVGFNQKVWEAEVFAENTVKMSVLSKDGDEGYPGDMVINVTFELREDDQLVIEYHATASADTVINLTNHSYFNLDGRSSKSCLDHELKLEAKTFAVADETAIPTGEQREVAGTPFDFSSFKKLGQDIAADDEQIKFGNGYDHHYIMGDFTAKPRLNAEAKSADGQLRMKVYSTMPGFQLYTGNYLGEKFEARQAFCIETQNAPDAINQTVFPSAVLARGERYEQKTVLEFLK</sequence>
<evidence type="ECO:0000313" key="13">
    <source>
        <dbReference type="Proteomes" id="UP001354989"/>
    </source>
</evidence>
<comment type="pathway">
    <text evidence="3 11">Carbohydrate metabolism; hexose metabolism.</text>
</comment>
<evidence type="ECO:0000256" key="10">
    <source>
        <dbReference type="ARBA" id="ARBA00023277"/>
    </source>
</evidence>
<evidence type="ECO:0000256" key="5">
    <source>
        <dbReference type="ARBA" id="ARBA00011245"/>
    </source>
</evidence>
<evidence type="ECO:0000256" key="1">
    <source>
        <dbReference type="ARBA" id="ARBA00001614"/>
    </source>
</evidence>
<keyword evidence="13" id="KW-1185">Reference proteome</keyword>
<evidence type="ECO:0000256" key="9">
    <source>
        <dbReference type="ARBA" id="ARBA00023235"/>
    </source>
</evidence>
<dbReference type="SUPFAM" id="SSF74650">
    <property type="entry name" value="Galactose mutarotase-like"/>
    <property type="match status" value="1"/>
</dbReference>
<comment type="catalytic activity">
    <reaction evidence="1 11">
        <text>alpha-D-glucose = beta-D-glucose</text>
        <dbReference type="Rhea" id="RHEA:10264"/>
        <dbReference type="ChEBI" id="CHEBI:15903"/>
        <dbReference type="ChEBI" id="CHEBI:17925"/>
        <dbReference type="EC" id="5.1.3.3"/>
    </reaction>
</comment>
<evidence type="ECO:0000313" key="12">
    <source>
        <dbReference type="EMBL" id="BDD00886.1"/>
    </source>
</evidence>
<dbReference type="InterPro" id="IPR015443">
    <property type="entry name" value="Aldose_1-epimerase"/>
</dbReference>
<evidence type="ECO:0000256" key="4">
    <source>
        <dbReference type="ARBA" id="ARBA00006206"/>
    </source>
</evidence>
<dbReference type="RefSeq" id="WP_338398130.1">
    <property type="nucleotide sequence ID" value="NZ_AP025293.1"/>
</dbReference>
<dbReference type="PROSITE" id="PS00545">
    <property type="entry name" value="ALDOSE_1_EPIMERASE"/>
    <property type="match status" value="1"/>
</dbReference>
<evidence type="ECO:0000256" key="11">
    <source>
        <dbReference type="PIRNR" id="PIRNR005096"/>
    </source>
</evidence>
<dbReference type="EC" id="5.1.3.3" evidence="6 11"/>
<accession>A0ABM7VIS1</accession>
<dbReference type="Gene3D" id="2.70.98.10">
    <property type="match status" value="1"/>
</dbReference>
<dbReference type="NCBIfam" id="NF008277">
    <property type="entry name" value="PRK11055.1"/>
    <property type="match status" value="1"/>
</dbReference>
<dbReference type="PIRSF" id="PIRSF005096">
    <property type="entry name" value="GALM"/>
    <property type="match status" value="1"/>
</dbReference>
<evidence type="ECO:0000256" key="3">
    <source>
        <dbReference type="ARBA" id="ARBA00005028"/>
    </source>
</evidence>
<dbReference type="InterPro" id="IPR014718">
    <property type="entry name" value="GH-type_carb-bd"/>
</dbReference>
<protein>
    <recommendedName>
        <fullName evidence="7 11">Aldose 1-epimerase</fullName>
        <ecNumber evidence="6 11">5.1.3.3</ecNumber>
    </recommendedName>
</protein>
<keyword evidence="8" id="KW-0106">Calcium</keyword>
<evidence type="ECO:0000256" key="6">
    <source>
        <dbReference type="ARBA" id="ARBA00013185"/>
    </source>
</evidence>